<feature type="domain" description="Tyrosine specific protein phosphatases" evidence="1">
    <location>
        <begin position="131"/>
        <end position="182"/>
    </location>
</feature>
<evidence type="ECO:0000313" key="3">
    <source>
        <dbReference type="Proteomes" id="UP000254866"/>
    </source>
</evidence>
<dbReference type="Proteomes" id="UP000254866">
    <property type="component" value="Unassembled WGS sequence"/>
</dbReference>
<dbReference type="RefSeq" id="XP_031874226.1">
    <property type="nucleotide sequence ID" value="XM_032010172.1"/>
</dbReference>
<keyword evidence="3" id="KW-1185">Reference proteome</keyword>
<evidence type="ECO:0000259" key="1">
    <source>
        <dbReference type="PROSITE" id="PS50056"/>
    </source>
</evidence>
<dbReference type="InterPro" id="IPR000387">
    <property type="entry name" value="Tyr_Pase_dom"/>
</dbReference>
<sequence>MGATTQAANGAALPSPPFVTVVGIQNFRDLGGYTVSSRSNHSVRREIIYRCAEPSGITKDGIATIQKLGITHMYDLRSNPEIERAQAAGRGGIVTLWDGCERVFSPVFADQNYSPESLALRFRNYASSGTEGFTKAYTNILNAGPPSFKTILLHLAYEPSKPIIVHCTAGKDRTGIICALILSLCGVDDETIAYEYSLTEVGLSNEWKQDVIEHLMDNPALHGNVEGAWNMISAKAANMLATLKVIKEKFGGAERYMIENCGLTKDEVEKIKSNLIVETLTR</sequence>
<protein>
    <recommendedName>
        <fullName evidence="1">Tyrosine specific protein phosphatases domain-containing protein</fullName>
    </recommendedName>
</protein>
<dbReference type="PANTHER" id="PTHR31126">
    <property type="entry name" value="TYROSINE-PROTEIN PHOSPHATASE"/>
    <property type="match status" value="1"/>
</dbReference>
<dbReference type="AlphaFoldDB" id="A0A370U1B5"/>
<dbReference type="EMBL" id="NPIC01000001">
    <property type="protein sequence ID" value="RDL41570.1"/>
    <property type="molecule type" value="Genomic_DNA"/>
</dbReference>
<reference evidence="2 3" key="1">
    <citation type="journal article" date="2018" name="IMA Fungus">
        <title>IMA Genome-F 9: Draft genome sequence of Annulohypoxylon stygium, Aspergillus mulundensis, Berkeleyomyces basicola (syn. Thielaviopsis basicola), Ceratocystis smalleyi, two Cercospora beticola strains, Coleophoma cylindrospora, Fusarium fracticaudum, Phialophora cf. hyalina, and Morchella septimelata.</title>
        <authorList>
            <person name="Wingfield B.D."/>
            <person name="Bills G.F."/>
            <person name="Dong Y."/>
            <person name="Huang W."/>
            <person name="Nel W.J."/>
            <person name="Swalarsk-Parry B.S."/>
            <person name="Vaghefi N."/>
            <person name="Wilken P.M."/>
            <person name="An Z."/>
            <person name="de Beer Z.W."/>
            <person name="De Vos L."/>
            <person name="Chen L."/>
            <person name="Duong T.A."/>
            <person name="Gao Y."/>
            <person name="Hammerbacher A."/>
            <person name="Kikkert J.R."/>
            <person name="Li Y."/>
            <person name="Li H."/>
            <person name="Li K."/>
            <person name="Li Q."/>
            <person name="Liu X."/>
            <person name="Ma X."/>
            <person name="Naidoo K."/>
            <person name="Pethybridge S.J."/>
            <person name="Sun J."/>
            <person name="Steenkamp E.T."/>
            <person name="van der Nest M.A."/>
            <person name="van Wyk S."/>
            <person name="Wingfield M.J."/>
            <person name="Xiong C."/>
            <person name="Yue Q."/>
            <person name="Zhang X."/>
        </authorList>
    </citation>
    <scope>NUCLEOTIDE SEQUENCE [LARGE SCALE GENOMIC DNA]</scope>
    <source>
        <strain evidence="2 3">BP 5553</strain>
    </source>
</reference>
<dbReference type="PROSITE" id="PS50056">
    <property type="entry name" value="TYR_PHOSPHATASE_2"/>
    <property type="match status" value="1"/>
</dbReference>
<organism evidence="2 3">
    <name type="scientific">Venustampulla echinocandica</name>
    <dbReference type="NCBI Taxonomy" id="2656787"/>
    <lineage>
        <taxon>Eukaryota</taxon>
        <taxon>Fungi</taxon>
        <taxon>Dikarya</taxon>
        <taxon>Ascomycota</taxon>
        <taxon>Pezizomycotina</taxon>
        <taxon>Leotiomycetes</taxon>
        <taxon>Helotiales</taxon>
        <taxon>Pleuroascaceae</taxon>
        <taxon>Venustampulla</taxon>
    </lineage>
</organism>
<name>A0A370U1B5_9HELO</name>
<dbReference type="InterPro" id="IPR016130">
    <property type="entry name" value="Tyr_Pase_AS"/>
</dbReference>
<dbReference type="InterPro" id="IPR029021">
    <property type="entry name" value="Prot-tyrosine_phosphatase-like"/>
</dbReference>
<evidence type="ECO:0000313" key="2">
    <source>
        <dbReference type="EMBL" id="RDL41570.1"/>
    </source>
</evidence>
<proteinExistence type="predicted"/>
<dbReference type="GeneID" id="43594398"/>
<dbReference type="Gene3D" id="3.90.190.10">
    <property type="entry name" value="Protein tyrosine phosphatase superfamily"/>
    <property type="match status" value="1"/>
</dbReference>
<dbReference type="PANTHER" id="PTHR31126:SF1">
    <property type="entry name" value="TYROSINE SPECIFIC PROTEIN PHOSPHATASES DOMAIN-CONTAINING PROTEIN"/>
    <property type="match status" value="1"/>
</dbReference>
<comment type="caution">
    <text evidence="2">The sequence shown here is derived from an EMBL/GenBank/DDBJ whole genome shotgun (WGS) entry which is preliminary data.</text>
</comment>
<gene>
    <name evidence="2" type="ORF">BP5553_01549</name>
</gene>
<dbReference type="InterPro" id="IPR026893">
    <property type="entry name" value="Tyr/Ser_Pase_IphP-type"/>
</dbReference>
<dbReference type="STRING" id="2656787.A0A370U1B5"/>
<dbReference type="SUPFAM" id="SSF52799">
    <property type="entry name" value="(Phosphotyrosine protein) phosphatases II"/>
    <property type="match status" value="1"/>
</dbReference>
<accession>A0A370U1B5</accession>
<dbReference type="FunFam" id="3.90.190.10:FF:000123">
    <property type="entry name" value="Similar to protein tyrosine/serine phosphatase"/>
    <property type="match status" value="1"/>
</dbReference>
<dbReference type="GO" id="GO:0004721">
    <property type="term" value="F:phosphoprotein phosphatase activity"/>
    <property type="evidence" value="ECO:0007669"/>
    <property type="project" value="InterPro"/>
</dbReference>
<dbReference type="Pfam" id="PF13350">
    <property type="entry name" value="Y_phosphatase3"/>
    <property type="match status" value="1"/>
</dbReference>
<dbReference type="PROSITE" id="PS00383">
    <property type="entry name" value="TYR_PHOSPHATASE_1"/>
    <property type="match status" value="1"/>
</dbReference>
<dbReference type="OrthoDB" id="449382at2759"/>